<evidence type="ECO:0000313" key="1">
    <source>
        <dbReference type="EMBL" id="MBA0785688.1"/>
    </source>
</evidence>
<dbReference type="AlphaFoldDB" id="A0A7J9FKI4"/>
<reference evidence="1 2" key="1">
    <citation type="journal article" date="2019" name="Genome Biol. Evol.">
        <title>Insights into the evolution of the New World diploid cottons (Gossypium, subgenus Houzingenia) based on genome sequencing.</title>
        <authorList>
            <person name="Grover C.E."/>
            <person name="Arick M.A. 2nd"/>
            <person name="Thrash A."/>
            <person name="Conover J.L."/>
            <person name="Sanders W.S."/>
            <person name="Peterson D.G."/>
            <person name="Frelichowski J.E."/>
            <person name="Scheffler J.A."/>
            <person name="Scheffler B.E."/>
            <person name="Wendel J.F."/>
        </authorList>
    </citation>
    <scope>NUCLEOTIDE SEQUENCE [LARGE SCALE GENOMIC DNA]</scope>
    <source>
        <strain evidence="1">8</strain>
        <tissue evidence="1">Leaf</tissue>
    </source>
</reference>
<dbReference type="Proteomes" id="UP000593568">
    <property type="component" value="Unassembled WGS sequence"/>
</dbReference>
<sequence length="59" mass="6833">KLLVDRPVVTELVVAADWRDVCEQLLRRVPDTIYEARIDMNWLKGNFCGLDAESSEVQR</sequence>
<organism evidence="1 2">
    <name type="scientific">Gossypium trilobum</name>
    <dbReference type="NCBI Taxonomy" id="34281"/>
    <lineage>
        <taxon>Eukaryota</taxon>
        <taxon>Viridiplantae</taxon>
        <taxon>Streptophyta</taxon>
        <taxon>Embryophyta</taxon>
        <taxon>Tracheophyta</taxon>
        <taxon>Spermatophyta</taxon>
        <taxon>Magnoliopsida</taxon>
        <taxon>eudicotyledons</taxon>
        <taxon>Gunneridae</taxon>
        <taxon>Pentapetalae</taxon>
        <taxon>rosids</taxon>
        <taxon>malvids</taxon>
        <taxon>Malvales</taxon>
        <taxon>Malvaceae</taxon>
        <taxon>Malvoideae</taxon>
        <taxon>Gossypium</taxon>
    </lineage>
</organism>
<gene>
    <name evidence="1" type="ORF">Gotri_026931</name>
</gene>
<protein>
    <submittedName>
        <fullName evidence="1">Uncharacterized protein</fullName>
    </submittedName>
</protein>
<name>A0A7J9FKI4_9ROSI</name>
<feature type="non-terminal residue" evidence="1">
    <location>
        <position position="1"/>
    </location>
</feature>
<comment type="caution">
    <text evidence="1">The sequence shown here is derived from an EMBL/GenBank/DDBJ whole genome shotgun (WGS) entry which is preliminary data.</text>
</comment>
<accession>A0A7J9FKI4</accession>
<proteinExistence type="predicted"/>
<dbReference type="EMBL" id="JABEZW010219736">
    <property type="protein sequence ID" value="MBA0785688.1"/>
    <property type="molecule type" value="Genomic_DNA"/>
</dbReference>
<evidence type="ECO:0000313" key="2">
    <source>
        <dbReference type="Proteomes" id="UP000593568"/>
    </source>
</evidence>
<keyword evidence="2" id="KW-1185">Reference proteome</keyword>